<sequence length="269" mass="30685">MGTITVEYCDWSARSGHDRDACEGHVMGQVAVTHFGVRVQRGSVHGLRLTRDTYTRVSTRNSLWFPRALSPRTWDARMEDFVDEDHRNYSEEWCTRARSLALENFDLNMAYFAQLDEVEFDDAVQTAVRSIAGVRVVTDLERWNAVPGVYVMVLDDYKQVYVGTTGRQVGVMKRIRQHWTNSKPLDRLVFGTVSTSILSIDSFRALDTTRIYAARTSAPFEHERLLLDEFPSKFTLNRVSGGDPRELGILHASGYDTIRERALKVVDDA</sequence>
<keyword evidence="2" id="KW-1185">Reference proteome</keyword>
<dbReference type="AlphaFoldDB" id="A0A7W7BQ60"/>
<protein>
    <recommendedName>
        <fullName evidence="3">GIY-YIG domain-containing protein</fullName>
    </recommendedName>
</protein>
<evidence type="ECO:0008006" key="3">
    <source>
        <dbReference type="Google" id="ProtNLM"/>
    </source>
</evidence>
<evidence type="ECO:0000313" key="2">
    <source>
        <dbReference type="Proteomes" id="UP000573729"/>
    </source>
</evidence>
<gene>
    <name evidence="1" type="ORF">BKA24_001491</name>
</gene>
<proteinExistence type="predicted"/>
<reference evidence="1 2" key="1">
    <citation type="submission" date="2020-08" db="EMBL/GenBank/DDBJ databases">
        <title>Sequencing the genomes of 1000 actinobacteria strains.</title>
        <authorList>
            <person name="Klenk H.-P."/>
        </authorList>
    </citation>
    <scope>NUCLEOTIDE SEQUENCE [LARGE SCALE GENOMIC DNA]</scope>
    <source>
        <strain evidence="1 2">DSM 24947</strain>
    </source>
</reference>
<evidence type="ECO:0000313" key="1">
    <source>
        <dbReference type="EMBL" id="MBB4666782.1"/>
    </source>
</evidence>
<accession>A0A7W7BQ60</accession>
<organism evidence="1 2">
    <name type="scientific">Microbacterium marinum</name>
    <dbReference type="NCBI Taxonomy" id="421115"/>
    <lineage>
        <taxon>Bacteria</taxon>
        <taxon>Bacillati</taxon>
        <taxon>Actinomycetota</taxon>
        <taxon>Actinomycetes</taxon>
        <taxon>Micrococcales</taxon>
        <taxon>Microbacteriaceae</taxon>
        <taxon>Microbacterium</taxon>
    </lineage>
</organism>
<dbReference type="Proteomes" id="UP000573729">
    <property type="component" value="Unassembled WGS sequence"/>
</dbReference>
<name>A0A7W7BQ60_9MICO</name>
<dbReference type="EMBL" id="JACHMD010000001">
    <property type="protein sequence ID" value="MBB4666782.1"/>
    <property type="molecule type" value="Genomic_DNA"/>
</dbReference>
<dbReference type="RefSeq" id="WP_184216629.1">
    <property type="nucleotide sequence ID" value="NZ_JACHMD010000001.1"/>
</dbReference>
<comment type="caution">
    <text evidence="1">The sequence shown here is derived from an EMBL/GenBank/DDBJ whole genome shotgun (WGS) entry which is preliminary data.</text>
</comment>